<dbReference type="AlphaFoldDB" id="A0A7S3QRI6"/>
<accession>A0A7S3QRI6</accession>
<organism evidence="7">
    <name type="scientific">Dunaliella tertiolecta</name>
    <name type="common">Green alga</name>
    <dbReference type="NCBI Taxonomy" id="3047"/>
    <lineage>
        <taxon>Eukaryota</taxon>
        <taxon>Viridiplantae</taxon>
        <taxon>Chlorophyta</taxon>
        <taxon>core chlorophytes</taxon>
        <taxon>Chlorophyceae</taxon>
        <taxon>CS clade</taxon>
        <taxon>Chlamydomonadales</taxon>
        <taxon>Dunaliellaceae</taxon>
        <taxon>Dunaliella</taxon>
    </lineage>
</organism>
<dbReference type="PANTHER" id="PTHR21711">
    <property type="entry name" value="MITOCHONDRIAL INNER MEMBRANE PROTEASE"/>
    <property type="match status" value="1"/>
</dbReference>
<evidence type="ECO:0000256" key="1">
    <source>
        <dbReference type="ARBA" id="ARBA00009915"/>
    </source>
</evidence>
<sequence>MEQAAVEAELSQCLSEEGSKLQQCLEAMKQAGCKVGPDYFKVMTCGALRAVGGYSQQQGVILCHDQLQTPSQVASTALHELLHAYDDCRAGAGGLDWADCQAHACAEVRAAALSGDCDLQQEIWRGKVEVTRPSTWFDVHAKCVARRATLSVQLNPNCQEEGVAAKAVADVIARCMADKAPFVQPSPSE</sequence>
<keyword evidence="3 6" id="KW-0479">Metal-binding</keyword>
<evidence type="ECO:0000256" key="3">
    <source>
        <dbReference type="ARBA" id="ARBA00022723"/>
    </source>
</evidence>
<dbReference type="GO" id="GO:0034982">
    <property type="term" value="P:mitochondrial protein processing"/>
    <property type="evidence" value="ECO:0007669"/>
    <property type="project" value="TreeGrafter"/>
</dbReference>
<keyword evidence="4 6" id="KW-0378">Hydrolase</keyword>
<name>A0A7S3QRI6_DUNTE</name>
<keyword evidence="2 6" id="KW-0645">Protease</keyword>
<evidence type="ECO:0000256" key="5">
    <source>
        <dbReference type="ARBA" id="ARBA00023049"/>
    </source>
</evidence>
<proteinExistence type="inferred from homology"/>
<dbReference type="InterPro" id="IPR019165">
    <property type="entry name" value="Peptidase_M76_ATP23"/>
</dbReference>
<evidence type="ECO:0000256" key="2">
    <source>
        <dbReference type="ARBA" id="ARBA00022670"/>
    </source>
</evidence>
<keyword evidence="5 6" id="KW-0482">Metalloprotease</keyword>
<gene>
    <name evidence="7" type="ORF">DTER00134_LOCUS5994</name>
</gene>
<dbReference type="GO" id="GO:0005739">
    <property type="term" value="C:mitochondrion"/>
    <property type="evidence" value="ECO:0007669"/>
    <property type="project" value="GOC"/>
</dbReference>
<dbReference type="GO" id="GO:0033615">
    <property type="term" value="P:mitochondrial proton-transporting ATP synthase complex assembly"/>
    <property type="evidence" value="ECO:0007669"/>
    <property type="project" value="TreeGrafter"/>
</dbReference>
<dbReference type="Pfam" id="PF09768">
    <property type="entry name" value="Peptidase_M76"/>
    <property type="match status" value="1"/>
</dbReference>
<dbReference type="EMBL" id="HBIP01010711">
    <property type="protein sequence ID" value="CAE0490921.1"/>
    <property type="molecule type" value="Transcribed_RNA"/>
</dbReference>
<dbReference type="PANTHER" id="PTHR21711:SF0">
    <property type="entry name" value="MITOCHONDRIAL INNER MEMBRANE PROTEASE ATP23 HOMOLOG"/>
    <property type="match status" value="1"/>
</dbReference>
<comment type="similarity">
    <text evidence="1 6">Belongs to the peptidase M76 family.</text>
</comment>
<evidence type="ECO:0000313" key="7">
    <source>
        <dbReference type="EMBL" id="CAE0490921.1"/>
    </source>
</evidence>
<reference evidence="7" key="1">
    <citation type="submission" date="2021-01" db="EMBL/GenBank/DDBJ databases">
        <authorList>
            <person name="Corre E."/>
            <person name="Pelletier E."/>
            <person name="Niang G."/>
            <person name="Scheremetjew M."/>
            <person name="Finn R."/>
            <person name="Kale V."/>
            <person name="Holt S."/>
            <person name="Cochrane G."/>
            <person name="Meng A."/>
            <person name="Brown T."/>
            <person name="Cohen L."/>
        </authorList>
    </citation>
    <scope>NUCLEOTIDE SEQUENCE</scope>
    <source>
        <strain evidence="7">CCMP1320</strain>
    </source>
</reference>
<evidence type="ECO:0000256" key="4">
    <source>
        <dbReference type="ARBA" id="ARBA00022801"/>
    </source>
</evidence>
<dbReference type="GO" id="GO:0004222">
    <property type="term" value="F:metalloendopeptidase activity"/>
    <property type="evidence" value="ECO:0007669"/>
    <property type="project" value="InterPro"/>
</dbReference>
<dbReference type="EC" id="3.4.24.-" evidence="6"/>
<dbReference type="GO" id="GO:0046872">
    <property type="term" value="F:metal ion binding"/>
    <property type="evidence" value="ECO:0007669"/>
    <property type="project" value="UniProtKB-KW"/>
</dbReference>
<evidence type="ECO:0000256" key="6">
    <source>
        <dbReference type="RuleBase" id="RU364057"/>
    </source>
</evidence>
<protein>
    <recommendedName>
        <fullName evidence="6">Mitochondrial inner membrane protease ATP23</fullName>
        <ecNumber evidence="6">3.4.24.-</ecNumber>
    </recommendedName>
</protein>